<comment type="caution">
    <text evidence="2">The sequence shown here is derived from an EMBL/GenBank/DDBJ whole genome shotgun (WGS) entry which is preliminary data.</text>
</comment>
<feature type="region of interest" description="Disordered" evidence="1">
    <location>
        <begin position="76"/>
        <end position="95"/>
    </location>
</feature>
<proteinExistence type="predicted"/>
<dbReference type="EMBL" id="MFKM01000032">
    <property type="protein sequence ID" value="OGG42890.1"/>
    <property type="molecule type" value="Genomic_DNA"/>
</dbReference>
<dbReference type="AlphaFoldDB" id="A0A1F6C155"/>
<evidence type="ECO:0000256" key="1">
    <source>
        <dbReference type="SAM" id="MobiDB-lite"/>
    </source>
</evidence>
<gene>
    <name evidence="2" type="ORF">A3G50_00680</name>
</gene>
<reference evidence="2 3" key="1">
    <citation type="journal article" date="2016" name="Nat. Commun.">
        <title>Thousands of microbial genomes shed light on interconnected biogeochemical processes in an aquifer system.</title>
        <authorList>
            <person name="Anantharaman K."/>
            <person name="Brown C.T."/>
            <person name="Hug L.A."/>
            <person name="Sharon I."/>
            <person name="Castelle C.J."/>
            <person name="Probst A.J."/>
            <person name="Thomas B.C."/>
            <person name="Singh A."/>
            <person name="Wilkins M.J."/>
            <person name="Karaoz U."/>
            <person name="Brodie E.L."/>
            <person name="Williams K.H."/>
            <person name="Hubbard S.S."/>
            <person name="Banfield J.F."/>
        </authorList>
    </citation>
    <scope>NUCLEOTIDE SEQUENCE [LARGE SCALE GENOMIC DNA]</scope>
</reference>
<protein>
    <submittedName>
        <fullName evidence="2">Uncharacterized protein</fullName>
    </submittedName>
</protein>
<evidence type="ECO:0000313" key="3">
    <source>
        <dbReference type="Proteomes" id="UP000176633"/>
    </source>
</evidence>
<dbReference type="STRING" id="1798473.A3G50_00680"/>
<name>A0A1F6C155_9BACT</name>
<evidence type="ECO:0000313" key="2">
    <source>
        <dbReference type="EMBL" id="OGG42890.1"/>
    </source>
</evidence>
<sequence length="95" mass="10986">MPQARVLTIVQSEVLKATPVDVEIKVILFVNDEDQDFKVFEIQIILKGNVFSLKQHYFRENEALEKYEEIRGECKKYSENKKGESDGPAHKGTEK</sequence>
<dbReference type="Proteomes" id="UP000176633">
    <property type="component" value="Unassembled WGS sequence"/>
</dbReference>
<organism evidence="2 3">
    <name type="scientific">Candidatus Jorgensenbacteria bacterium RIFCSPLOWO2_12_FULL_42_11</name>
    <dbReference type="NCBI Taxonomy" id="1798473"/>
    <lineage>
        <taxon>Bacteria</taxon>
        <taxon>Candidatus Joergenseniibacteriota</taxon>
    </lineage>
</organism>
<accession>A0A1F6C155</accession>